<comment type="caution">
    <text evidence="1">The sequence shown here is derived from an EMBL/GenBank/DDBJ whole genome shotgun (WGS) entry which is preliminary data.</text>
</comment>
<proteinExistence type="predicted"/>
<reference evidence="1" key="1">
    <citation type="submission" date="2021-02" db="EMBL/GenBank/DDBJ databases">
        <authorList>
            <person name="Nowell W R."/>
        </authorList>
    </citation>
    <scope>NUCLEOTIDE SEQUENCE</scope>
</reference>
<name>A0A816QXE0_9BILA</name>
<evidence type="ECO:0000313" key="1">
    <source>
        <dbReference type="EMBL" id="CAF2065570.1"/>
    </source>
</evidence>
<dbReference type="Proteomes" id="UP000663887">
    <property type="component" value="Unassembled WGS sequence"/>
</dbReference>
<dbReference type="AlphaFoldDB" id="A0A816QXE0"/>
<organism evidence="1 2">
    <name type="scientific">Rotaria magnacalcarata</name>
    <dbReference type="NCBI Taxonomy" id="392030"/>
    <lineage>
        <taxon>Eukaryota</taxon>
        <taxon>Metazoa</taxon>
        <taxon>Spiralia</taxon>
        <taxon>Gnathifera</taxon>
        <taxon>Rotifera</taxon>
        <taxon>Eurotatoria</taxon>
        <taxon>Bdelloidea</taxon>
        <taxon>Philodinida</taxon>
        <taxon>Philodinidae</taxon>
        <taxon>Rotaria</taxon>
    </lineage>
</organism>
<sequence length="341" mass="39412">LLFVPIPRSISTITTVVNCEKSLFSTPKLIKSAAISEMSIFIQKWGKPTKFNMNKEETKLLKEIKSIHDIVIIQADKGGKIVIMNKNDYFNQIEEKLNDLNVYEQVKNDPTTIIKTEINKKVTKMLEQNKITDHNKYDLTSIDDLPKIRGQLKLHKIDTPMRIVTCSRDTITSPISQFIFRIIKELRTTLSGVVYEHLASLDIQDLYTNIPVNKAIDIILKRIGESNKLDNLPFTKIDIKELLILALKNNYFQFNVPSKSLIYQIPCSCKEAYVGQTKLDIDNRMKQHSKAINDNENNSNSEMVKHFQEKKFQCLFDTTYQLVRNFLLRAELIKITSIERA</sequence>
<feature type="non-terminal residue" evidence="1">
    <location>
        <position position="1"/>
    </location>
</feature>
<gene>
    <name evidence="1" type="ORF">XDN619_LOCUS11422</name>
</gene>
<dbReference type="EMBL" id="CAJNRG010004338">
    <property type="protein sequence ID" value="CAF2065570.1"/>
    <property type="molecule type" value="Genomic_DNA"/>
</dbReference>
<evidence type="ECO:0008006" key="3">
    <source>
        <dbReference type="Google" id="ProtNLM"/>
    </source>
</evidence>
<protein>
    <recommendedName>
        <fullName evidence="3">Reverse transcriptase</fullName>
    </recommendedName>
</protein>
<dbReference type="PANTHER" id="PTHR21301">
    <property type="entry name" value="REVERSE TRANSCRIPTASE"/>
    <property type="match status" value="1"/>
</dbReference>
<evidence type="ECO:0000313" key="2">
    <source>
        <dbReference type="Proteomes" id="UP000663887"/>
    </source>
</evidence>
<accession>A0A816QXE0</accession>
<dbReference type="PANTHER" id="PTHR21301:SF10">
    <property type="entry name" value="REVERSE TRANSCRIPTASE DOMAIN-CONTAINING PROTEIN"/>
    <property type="match status" value="1"/>
</dbReference>